<reference evidence="1" key="2">
    <citation type="submission" date="2019-01" db="UniProtKB">
        <authorList>
            <consortium name="EnsemblPlants"/>
        </authorList>
    </citation>
    <scope>IDENTIFICATION</scope>
    <source>
        <strain evidence="1">cv. Heinz 1706</strain>
    </source>
</reference>
<dbReference type="InParanoid" id="A0A3Q7GGN5"/>
<evidence type="ECO:0000313" key="2">
    <source>
        <dbReference type="Proteomes" id="UP000004994"/>
    </source>
</evidence>
<organism evidence="1">
    <name type="scientific">Solanum lycopersicum</name>
    <name type="common">Tomato</name>
    <name type="synonym">Lycopersicon esculentum</name>
    <dbReference type="NCBI Taxonomy" id="4081"/>
    <lineage>
        <taxon>Eukaryota</taxon>
        <taxon>Viridiplantae</taxon>
        <taxon>Streptophyta</taxon>
        <taxon>Embryophyta</taxon>
        <taxon>Tracheophyta</taxon>
        <taxon>Spermatophyta</taxon>
        <taxon>Magnoliopsida</taxon>
        <taxon>eudicotyledons</taxon>
        <taxon>Gunneridae</taxon>
        <taxon>Pentapetalae</taxon>
        <taxon>asterids</taxon>
        <taxon>lamiids</taxon>
        <taxon>Solanales</taxon>
        <taxon>Solanaceae</taxon>
        <taxon>Solanoideae</taxon>
        <taxon>Solaneae</taxon>
        <taxon>Solanum</taxon>
        <taxon>Solanum subgen. Lycopersicon</taxon>
    </lineage>
</organism>
<sequence length="93" mass="10518">MVANCSVLLSTLNGSYSSEKTLMIENFKISVTFMTLLQPIAVDDNWVDSQFGVASSSVFFSMKRCYGVLQKLVQLLKQFSLKMMIWRTKAPPK</sequence>
<keyword evidence="2" id="KW-1185">Reference proteome</keyword>
<accession>A0A3Q7GGN5</accession>
<name>A0A3Q7GGN5_SOLLC</name>
<evidence type="ECO:0000313" key="1">
    <source>
        <dbReference type="EnsemblPlants" id="Solyc05g014220.1.1.1"/>
    </source>
</evidence>
<protein>
    <submittedName>
        <fullName evidence="1">Uncharacterized protein</fullName>
    </submittedName>
</protein>
<dbReference type="PaxDb" id="4081-Solyc05g014220.1.1"/>
<dbReference type="Gramene" id="Solyc05g014220.1.1">
    <property type="protein sequence ID" value="Solyc05g014220.1.1.1"/>
    <property type="gene ID" value="Solyc05g014220.1"/>
</dbReference>
<dbReference type="AlphaFoldDB" id="A0A3Q7GGN5"/>
<dbReference type="EnsemblPlants" id="Solyc05g014220.1.1">
    <property type="protein sequence ID" value="Solyc05g014220.1.1.1"/>
    <property type="gene ID" value="Solyc05g014220.1"/>
</dbReference>
<proteinExistence type="predicted"/>
<reference evidence="1" key="1">
    <citation type="journal article" date="2012" name="Nature">
        <title>The tomato genome sequence provides insights into fleshy fruit evolution.</title>
        <authorList>
            <consortium name="Tomato Genome Consortium"/>
        </authorList>
    </citation>
    <scope>NUCLEOTIDE SEQUENCE [LARGE SCALE GENOMIC DNA]</scope>
    <source>
        <strain evidence="1">cv. Heinz 1706</strain>
    </source>
</reference>
<dbReference type="Proteomes" id="UP000004994">
    <property type="component" value="Chromosome 5"/>
</dbReference>